<dbReference type="RefSeq" id="WP_153972691.1">
    <property type="nucleotide sequence ID" value="NZ_JACRWE010000009.1"/>
</dbReference>
<keyword evidence="2" id="KW-1133">Transmembrane helix</keyword>
<evidence type="ECO:0000256" key="2">
    <source>
        <dbReference type="SAM" id="Phobius"/>
    </source>
</evidence>
<sequence length="420" mass="47488">MNISKREKVMLSSLGIVLVGVLYYQFIYMKQIEKVDTLEIKRNEVETKYNEVMDTIMALEQKQNRISSMYSTLDMKASKYYSYIVQENIILDINKMLIDSELTGDLSFTELEVKEVEKNSSIDTNKQNGSINTLVEKYENIGKSLKTQSNIDIQNNNLVEEDLSKTDEENINEDTQSSEASATIEQMYVSLTYKGTYSQLKSFIKKVERSNKKIVITNCSITTDADNKVSGSMNLEFYAIPSIGDIKSYYENWDLDSESGKEIPFNSMNAPVGYKGSSEKNIESDFVIAVKPKASDIPTVTIGKGEDTKGTTYIESDNSGIESIEIELKNDRDKYYYSYKTSTKSYPGSNKVEKFTPIEDVININISSQERLNSDDKSGIKLTVKNNTDRKININVIDDDKERPRVSISGIGSNISVVNK</sequence>
<dbReference type="Gene3D" id="3.30.70.60">
    <property type="match status" value="1"/>
</dbReference>
<gene>
    <name evidence="3" type="ORF">H8923_14710</name>
</gene>
<protein>
    <recommendedName>
        <fullName evidence="5">Type IV pilus assembly protein PilO</fullName>
    </recommendedName>
</protein>
<proteinExistence type="predicted"/>
<organism evidence="3 4">
    <name type="scientific">Romboutsia faecis</name>
    <dbReference type="NCBI Taxonomy" id="2764597"/>
    <lineage>
        <taxon>Bacteria</taxon>
        <taxon>Bacillati</taxon>
        <taxon>Bacillota</taxon>
        <taxon>Clostridia</taxon>
        <taxon>Peptostreptococcales</taxon>
        <taxon>Peptostreptococcaceae</taxon>
        <taxon>Romboutsia</taxon>
    </lineage>
</organism>
<feature type="coiled-coil region" evidence="1">
    <location>
        <begin position="35"/>
        <end position="62"/>
    </location>
</feature>
<evidence type="ECO:0000313" key="3">
    <source>
        <dbReference type="EMBL" id="MBC5998010.1"/>
    </source>
</evidence>
<dbReference type="EMBL" id="JACRWE010000009">
    <property type="protein sequence ID" value="MBC5998010.1"/>
    <property type="molecule type" value="Genomic_DNA"/>
</dbReference>
<reference evidence="3 4" key="1">
    <citation type="submission" date="2020-08" db="EMBL/GenBank/DDBJ databases">
        <authorList>
            <person name="Liu C."/>
            <person name="Sun Q."/>
        </authorList>
    </citation>
    <scope>NUCLEOTIDE SEQUENCE [LARGE SCALE GENOMIC DNA]</scope>
    <source>
        <strain evidence="3 4">NSJ-18</strain>
    </source>
</reference>
<feature type="transmembrane region" description="Helical" evidence="2">
    <location>
        <begin position="9"/>
        <end position="28"/>
    </location>
</feature>
<keyword evidence="2" id="KW-0812">Transmembrane</keyword>
<accession>A0ABR7JSX1</accession>
<comment type="caution">
    <text evidence="3">The sequence shown here is derived from an EMBL/GenBank/DDBJ whole genome shotgun (WGS) entry which is preliminary data.</text>
</comment>
<name>A0ABR7JSX1_9FIRM</name>
<keyword evidence="2" id="KW-0472">Membrane</keyword>
<evidence type="ECO:0000256" key="1">
    <source>
        <dbReference type="SAM" id="Coils"/>
    </source>
</evidence>
<keyword evidence="1" id="KW-0175">Coiled coil</keyword>
<evidence type="ECO:0000313" key="4">
    <source>
        <dbReference type="Proteomes" id="UP000609849"/>
    </source>
</evidence>
<evidence type="ECO:0008006" key="5">
    <source>
        <dbReference type="Google" id="ProtNLM"/>
    </source>
</evidence>
<dbReference type="InterPro" id="IPR014717">
    <property type="entry name" value="Transl_elong_EF1B/ribsomal_bS6"/>
</dbReference>
<keyword evidence="4" id="KW-1185">Reference proteome</keyword>
<dbReference type="Proteomes" id="UP000609849">
    <property type="component" value="Unassembled WGS sequence"/>
</dbReference>